<keyword evidence="1" id="KW-0812">Transmembrane</keyword>
<feature type="transmembrane region" description="Helical" evidence="1">
    <location>
        <begin position="18"/>
        <end position="40"/>
    </location>
</feature>
<accession>A0A0V0GLM5</accession>
<name>A0A0V0GLM5_SOLCH</name>
<protein>
    <submittedName>
        <fullName evidence="2">Putative ovule protein</fullName>
    </submittedName>
</protein>
<sequence>MASLMLLMILSFFSNSYVLLYCFSSLFPFIRLTVCFLVFFSLNLYRFLLYTLQHFISLAYHFLIILIS</sequence>
<organism evidence="2">
    <name type="scientific">Solanum chacoense</name>
    <name type="common">Chaco potato</name>
    <dbReference type="NCBI Taxonomy" id="4108"/>
    <lineage>
        <taxon>Eukaryota</taxon>
        <taxon>Viridiplantae</taxon>
        <taxon>Streptophyta</taxon>
        <taxon>Embryophyta</taxon>
        <taxon>Tracheophyta</taxon>
        <taxon>Spermatophyta</taxon>
        <taxon>Magnoliopsida</taxon>
        <taxon>eudicotyledons</taxon>
        <taxon>Gunneridae</taxon>
        <taxon>Pentapetalae</taxon>
        <taxon>asterids</taxon>
        <taxon>lamiids</taxon>
        <taxon>Solanales</taxon>
        <taxon>Solanaceae</taxon>
        <taxon>Solanoideae</taxon>
        <taxon>Solaneae</taxon>
        <taxon>Solanum</taxon>
    </lineage>
</organism>
<feature type="transmembrane region" description="Helical" evidence="1">
    <location>
        <begin position="47"/>
        <end position="67"/>
    </location>
</feature>
<dbReference type="EMBL" id="GEDG01036218">
    <property type="protein sequence ID" value="JAP08819.1"/>
    <property type="molecule type" value="Transcribed_RNA"/>
</dbReference>
<keyword evidence="1" id="KW-0472">Membrane</keyword>
<keyword evidence="1" id="KW-1133">Transmembrane helix</keyword>
<evidence type="ECO:0000256" key="1">
    <source>
        <dbReference type="SAM" id="Phobius"/>
    </source>
</evidence>
<evidence type="ECO:0000313" key="2">
    <source>
        <dbReference type="EMBL" id="JAP08819.1"/>
    </source>
</evidence>
<dbReference type="AlphaFoldDB" id="A0A0V0GLM5"/>
<proteinExistence type="predicted"/>
<reference evidence="2" key="1">
    <citation type="submission" date="2015-12" db="EMBL/GenBank/DDBJ databases">
        <title>Gene expression during late stages of embryo sac development: a critical building block for successful pollen-pistil interactions.</title>
        <authorList>
            <person name="Liu Y."/>
            <person name="Joly V."/>
            <person name="Sabar M."/>
            <person name="Matton D.P."/>
        </authorList>
    </citation>
    <scope>NUCLEOTIDE SEQUENCE</scope>
</reference>